<dbReference type="InterPro" id="IPR002052">
    <property type="entry name" value="DNA_methylase_N6_adenine_CS"/>
</dbReference>
<dbReference type="InterPro" id="IPR046977">
    <property type="entry name" value="RsmC/RlmG"/>
</dbReference>
<dbReference type="AlphaFoldDB" id="A0AB36RKP7"/>
<keyword evidence="4" id="KW-0808">Transferase</keyword>
<accession>A0AB36RKP7</accession>
<dbReference type="InterPro" id="IPR029063">
    <property type="entry name" value="SAM-dependent_MTases_sf"/>
</dbReference>
<dbReference type="InterPro" id="IPR007848">
    <property type="entry name" value="Small_mtfrase_dom"/>
</dbReference>
<keyword evidence="1" id="KW-0963">Cytoplasm</keyword>
<dbReference type="PROSITE" id="PS00092">
    <property type="entry name" value="N6_MTASE"/>
    <property type="match status" value="1"/>
</dbReference>
<dbReference type="SUPFAM" id="SSF53335">
    <property type="entry name" value="S-adenosyl-L-methionine-dependent methyltransferases"/>
    <property type="match status" value="1"/>
</dbReference>
<evidence type="ECO:0000259" key="5">
    <source>
        <dbReference type="Pfam" id="PF05175"/>
    </source>
</evidence>
<protein>
    <submittedName>
        <fullName evidence="6">Methyltransferase</fullName>
    </submittedName>
</protein>
<dbReference type="CDD" id="cd02440">
    <property type="entry name" value="AdoMet_MTases"/>
    <property type="match status" value="1"/>
</dbReference>
<dbReference type="PANTHER" id="PTHR47816">
    <property type="entry name" value="RIBOSOMAL RNA SMALL SUBUNIT METHYLTRANSFERASE C"/>
    <property type="match status" value="1"/>
</dbReference>
<evidence type="ECO:0000313" key="6">
    <source>
        <dbReference type="EMBL" id="PAT10274.1"/>
    </source>
</evidence>
<feature type="domain" description="Methyltransferase small" evidence="5">
    <location>
        <begin position="167"/>
        <end position="318"/>
    </location>
</feature>
<evidence type="ECO:0000256" key="1">
    <source>
        <dbReference type="ARBA" id="ARBA00022490"/>
    </source>
</evidence>
<dbReference type="GO" id="GO:0003676">
    <property type="term" value="F:nucleic acid binding"/>
    <property type="evidence" value="ECO:0007669"/>
    <property type="project" value="InterPro"/>
</dbReference>
<dbReference type="Gene3D" id="3.40.50.150">
    <property type="entry name" value="Vaccinia Virus protein VP39"/>
    <property type="match status" value="2"/>
</dbReference>
<organism evidence="6 7">
    <name type="scientific">Corynebacterium hadale</name>
    <dbReference type="NCBI Taxonomy" id="2026255"/>
    <lineage>
        <taxon>Bacteria</taxon>
        <taxon>Bacillati</taxon>
        <taxon>Actinomycetota</taxon>
        <taxon>Actinomycetes</taxon>
        <taxon>Mycobacteriales</taxon>
        <taxon>Corynebacteriaceae</taxon>
        <taxon>Corynebacterium</taxon>
    </lineage>
</organism>
<comment type="caution">
    <text evidence="6">The sequence shown here is derived from an EMBL/GenBank/DDBJ whole genome shotgun (WGS) entry which is preliminary data.</text>
</comment>
<dbReference type="GO" id="GO:0008757">
    <property type="term" value="F:S-adenosylmethionine-dependent methyltransferase activity"/>
    <property type="evidence" value="ECO:0007669"/>
    <property type="project" value="InterPro"/>
</dbReference>
<reference evidence="6 7" key="1">
    <citation type="submission" date="2017-08" db="EMBL/GenBank/DDBJ databases">
        <title>Whole genome sequences of 6 clinical strains closest to Corynebacterium imitans.</title>
        <authorList>
            <person name="Bernier A.-M."/>
            <person name="Burdz T."/>
            <person name="Bernard K."/>
        </authorList>
    </citation>
    <scope>NUCLEOTIDE SEQUENCE [LARGE SCALE GENOMIC DNA]</scope>
    <source>
        <strain evidence="6 7">NML92-0415</strain>
    </source>
</reference>
<dbReference type="EMBL" id="NSGP01000008">
    <property type="protein sequence ID" value="PAT10274.1"/>
    <property type="molecule type" value="Genomic_DNA"/>
</dbReference>
<dbReference type="GO" id="GO:0032259">
    <property type="term" value="P:methylation"/>
    <property type="evidence" value="ECO:0007669"/>
    <property type="project" value="UniProtKB-KW"/>
</dbReference>
<dbReference type="Pfam" id="PF05175">
    <property type="entry name" value="MTS"/>
    <property type="match status" value="1"/>
</dbReference>
<evidence type="ECO:0000256" key="4">
    <source>
        <dbReference type="ARBA" id="ARBA00022679"/>
    </source>
</evidence>
<sequence>MRALDSLIWDTAVDGGVPDTLLVCYDPTMDLTRQAVATGARVLFLDPDYARSQSALALGAEVAGDARLNELLAGLGSGASVAVGLGEMPKSLARLDYLARSIAGAGFAEARLVLGANNKHLSRGMNGVLADSFDHVRGSRGRGKFRCLVASGAREVTYEPVSQRGLVAIGGVFSGAKPDRGGELLRSCLPDAPGRLLDLGCGNGSVSRGFEGAVATDSDADAVLSARAIGLEATWDDAGSQLPDASFDTIALNPPFHAGTTIDATLIQHLLDAGARLLAPGGDLYVVHNSHLRYRGEVERRFGEVEQVARDATFTVLRAR</sequence>
<proteinExistence type="predicted"/>
<dbReference type="RefSeq" id="WP_095555191.1">
    <property type="nucleotide sequence ID" value="NZ_NSGP01000008.1"/>
</dbReference>
<dbReference type="GO" id="GO:0008170">
    <property type="term" value="F:N-methyltransferase activity"/>
    <property type="evidence" value="ECO:0007669"/>
    <property type="project" value="UniProtKB-ARBA"/>
</dbReference>
<dbReference type="GO" id="GO:0006364">
    <property type="term" value="P:rRNA processing"/>
    <property type="evidence" value="ECO:0007669"/>
    <property type="project" value="UniProtKB-KW"/>
</dbReference>
<evidence type="ECO:0000256" key="2">
    <source>
        <dbReference type="ARBA" id="ARBA00022552"/>
    </source>
</evidence>
<name>A0AB36RKP7_9CORY</name>
<keyword evidence="2" id="KW-0698">rRNA processing</keyword>
<evidence type="ECO:0000256" key="3">
    <source>
        <dbReference type="ARBA" id="ARBA00022603"/>
    </source>
</evidence>
<keyword evidence="3 6" id="KW-0489">Methyltransferase</keyword>
<dbReference type="Proteomes" id="UP000218041">
    <property type="component" value="Unassembled WGS sequence"/>
</dbReference>
<dbReference type="PANTHER" id="PTHR47816:SF4">
    <property type="entry name" value="RIBOSOMAL RNA SMALL SUBUNIT METHYLTRANSFERASE C"/>
    <property type="match status" value="1"/>
</dbReference>
<gene>
    <name evidence="6" type="ORF">CKJ80_06780</name>
</gene>
<evidence type="ECO:0000313" key="7">
    <source>
        <dbReference type="Proteomes" id="UP000218041"/>
    </source>
</evidence>